<evidence type="ECO:0000256" key="6">
    <source>
        <dbReference type="ARBA" id="ARBA00022692"/>
    </source>
</evidence>
<dbReference type="STRING" id="212818.A0A0D1XTS7"/>
<keyword evidence="8 12" id="KW-1133">Transmembrane helix</keyword>
<evidence type="ECO:0000256" key="3">
    <source>
        <dbReference type="ARBA" id="ARBA00008695"/>
    </source>
</evidence>
<evidence type="ECO:0000256" key="10">
    <source>
        <dbReference type="ARBA" id="ARBA00023180"/>
    </source>
</evidence>
<dbReference type="OrthoDB" id="272139at2759"/>
<evidence type="ECO:0000256" key="2">
    <source>
        <dbReference type="ARBA" id="ARBA00004687"/>
    </source>
</evidence>
<feature type="transmembrane region" description="Helical" evidence="12">
    <location>
        <begin position="914"/>
        <end position="937"/>
    </location>
</feature>
<dbReference type="InterPro" id="IPR017850">
    <property type="entry name" value="Alkaline_phosphatase_core_sf"/>
</dbReference>
<evidence type="ECO:0000313" key="14">
    <source>
        <dbReference type="Proteomes" id="UP000054302"/>
    </source>
</evidence>
<dbReference type="GO" id="GO:0005789">
    <property type="term" value="C:endoplasmic reticulum membrane"/>
    <property type="evidence" value="ECO:0007669"/>
    <property type="project" value="UniProtKB-SubCell"/>
</dbReference>
<evidence type="ECO:0000256" key="4">
    <source>
        <dbReference type="ARBA" id="ARBA00022502"/>
    </source>
</evidence>
<dbReference type="SUPFAM" id="SSF53649">
    <property type="entry name" value="Alkaline phosphatase-like"/>
    <property type="match status" value="1"/>
</dbReference>
<feature type="transmembrane region" description="Helical" evidence="12">
    <location>
        <begin position="574"/>
        <end position="594"/>
    </location>
</feature>
<gene>
    <name evidence="13" type="ORF">PV10_06075</name>
</gene>
<proteinExistence type="inferred from homology"/>
<feature type="transmembrane region" description="Helical" evidence="12">
    <location>
        <begin position="517"/>
        <end position="535"/>
    </location>
</feature>
<comment type="pathway">
    <text evidence="2">Glycolipid biosynthesis; glycosylphosphatidylinositol-anchor biosynthesis.</text>
</comment>
<evidence type="ECO:0000256" key="12">
    <source>
        <dbReference type="SAM" id="Phobius"/>
    </source>
</evidence>
<keyword evidence="5" id="KW-0808">Transferase</keyword>
<feature type="compositionally biased region" description="Polar residues" evidence="11">
    <location>
        <begin position="10"/>
        <end position="22"/>
    </location>
</feature>
<dbReference type="Proteomes" id="UP000054302">
    <property type="component" value="Unassembled WGS sequence"/>
</dbReference>
<feature type="transmembrane region" description="Helical" evidence="12">
    <location>
        <begin position="814"/>
        <end position="833"/>
    </location>
</feature>
<keyword evidence="10" id="KW-0325">Glycoprotein</keyword>
<feature type="transmembrane region" description="Helical" evidence="12">
    <location>
        <begin position="706"/>
        <end position="729"/>
    </location>
</feature>
<evidence type="ECO:0000256" key="7">
    <source>
        <dbReference type="ARBA" id="ARBA00022824"/>
    </source>
</evidence>
<dbReference type="VEuPathDB" id="FungiDB:PV10_06075"/>
<dbReference type="AlphaFoldDB" id="A0A0D1XTS7"/>
<sequence>MVNHQDGPAPSSSARQQPQAVSESAAVRDEHNRQTVVSFKVTHILIAIFLLWLTVIQILGAVLFAKGFLLTRLVLNNKSECTVLPNGQLAEKSTGCWHPKTFDRAVVLIIDALRYDFTVPSQRSLREPTQKHYLDNLPVLHDMAVNHPSNAFLLPFIADPPTATLQRLKGLTTGTLPTFIDLGSNFAGTAIEEDNIIAHLRDAGKTIVHLGDDTWHALFPGYFDPNMTRPYDSFNVWDLHTVDNGVIEHLFPLLSQQQPAWDVIIGHFLGVDHAGHRYGPDHPAMAEKLVQMNGVLQKIIQNIDDDTLLIVFGDHGMDSKGDHGGESDDEIEAALWMYSKKPRFGRLDEKDLLPPATAKERPVGQIDFVSTLSLLLGLPIPFNNLGYPIAEAFVGPGKVDWKNLARVSELAQAQIARYQDNYSKSRESGIHDGMDKSQAELLSQALEARTNRQHKDSYHHLSRWQREAVSMYRKLWANFNLGDMVLGVGVSAAALILLASTSGLSSDDTITFTTKTLRFAALGSFIGCGAGVALAKLSPRTFTLLTGIIFGVSAGGVISAALPTFMHHFKTSFTFPSVWGGMALVFVISQSAGFASNSYTIHEDTILLFFLTSFGLVSLMSSLRQASKVDRILGTYQSVLFILITRAASYSKLCREEQMPGCRSTFYSTQTSSNSTPWQLVVPYVISFLLPQIIKGFYHGTASYHASAVLSIGLAFRIGLVLVAAFWSIEAAEATGWLGSTFSPSTLKTIGVWLARCVFLMAFGVGVGISVAAEPCISVEITEATTHPVPDDSKSAALVPGKPQIRVFGYANTFGSHYFLFLPILILSTIVLLPPMGQYSLALMTWQILCLLEMLDTNGLIISSRYKSSIGPIVLGLLGSFYFFKTGHQATFASIQWNAAFVPLRTIKYPWSPLLIILNTFGPQIICAAAVPLTVLWKRPTSRSATHGLWGDVLNACLKHMLYYATIQLATTVWAGHLRRHLMLYRVFMPRYLMSTVILFVVDVVLVAVALTGTRLTGLSVGKVFGY</sequence>
<keyword evidence="7" id="KW-0256">Endoplasmic reticulum</keyword>
<feature type="transmembrane region" description="Helical" evidence="12">
    <location>
        <begin position="992"/>
        <end position="1011"/>
    </location>
</feature>
<name>A0A0D1XTS7_EXOME</name>
<feature type="region of interest" description="Disordered" evidence="11">
    <location>
        <begin position="1"/>
        <end position="27"/>
    </location>
</feature>
<dbReference type="GeneID" id="27323920"/>
<evidence type="ECO:0000256" key="9">
    <source>
        <dbReference type="ARBA" id="ARBA00023136"/>
    </source>
</evidence>
<dbReference type="EMBL" id="KN847523">
    <property type="protein sequence ID" value="KIV91546.1"/>
    <property type="molecule type" value="Genomic_DNA"/>
</dbReference>
<dbReference type="CDD" id="cd16023">
    <property type="entry name" value="GPI_EPT_3"/>
    <property type="match status" value="1"/>
</dbReference>
<dbReference type="HOGENOM" id="CLU_004298_1_0_1"/>
<keyword evidence="14" id="KW-1185">Reference proteome</keyword>
<feature type="transmembrane region" description="Helical" evidence="12">
    <location>
        <begin position="44"/>
        <end position="65"/>
    </location>
</feature>
<feature type="transmembrane region" description="Helical" evidence="12">
    <location>
        <begin position="868"/>
        <end position="884"/>
    </location>
</feature>
<protein>
    <submittedName>
        <fullName evidence="13">Uncharacterized protein</fullName>
    </submittedName>
</protein>
<keyword evidence="4" id="KW-0337">GPI-anchor biosynthesis</keyword>
<dbReference type="PANTHER" id="PTHR23071">
    <property type="entry name" value="PHOSPHATIDYLINOSITOL GLYCAN"/>
    <property type="match status" value="1"/>
</dbReference>
<dbReference type="UniPathway" id="UPA00196"/>
<dbReference type="Pfam" id="PF01663">
    <property type="entry name" value="Phosphodiest"/>
    <property type="match status" value="1"/>
</dbReference>
<keyword evidence="6 12" id="KW-0812">Transmembrane</keyword>
<dbReference type="GO" id="GO:0006506">
    <property type="term" value="P:GPI anchor biosynthetic process"/>
    <property type="evidence" value="ECO:0007669"/>
    <property type="project" value="UniProtKB-UniPathway"/>
</dbReference>
<comment type="subcellular location">
    <subcellularLocation>
        <location evidence="1">Endoplasmic reticulum membrane</location>
        <topology evidence="1">Multi-pass membrane protein</topology>
    </subcellularLocation>
</comment>
<evidence type="ECO:0000256" key="5">
    <source>
        <dbReference type="ARBA" id="ARBA00022679"/>
    </source>
</evidence>
<dbReference type="Gene3D" id="3.40.720.10">
    <property type="entry name" value="Alkaline Phosphatase, subunit A"/>
    <property type="match status" value="1"/>
</dbReference>
<evidence type="ECO:0000256" key="11">
    <source>
        <dbReference type="SAM" id="MobiDB-lite"/>
    </source>
</evidence>
<feature type="transmembrane region" description="Helical" evidence="12">
    <location>
        <begin position="475"/>
        <end position="497"/>
    </location>
</feature>
<evidence type="ECO:0000256" key="8">
    <source>
        <dbReference type="ARBA" id="ARBA00022989"/>
    </source>
</evidence>
<evidence type="ECO:0000256" key="1">
    <source>
        <dbReference type="ARBA" id="ARBA00004477"/>
    </source>
</evidence>
<accession>A0A0D1XTS7</accession>
<dbReference type="PANTHER" id="PTHR23071:SF1">
    <property type="entry name" value="GPI ETHANOLAMINE PHOSPHATE TRANSFERASE 3"/>
    <property type="match status" value="1"/>
</dbReference>
<feature type="transmembrane region" description="Helical" evidence="12">
    <location>
        <begin position="606"/>
        <end position="623"/>
    </location>
</feature>
<comment type="similarity">
    <text evidence="3">Belongs to the PIGG/PIGN/PIGO family. PIGO subfamily.</text>
</comment>
<organism evidence="13 14">
    <name type="scientific">Exophiala mesophila</name>
    <name type="common">Black yeast-like fungus</name>
    <dbReference type="NCBI Taxonomy" id="212818"/>
    <lineage>
        <taxon>Eukaryota</taxon>
        <taxon>Fungi</taxon>
        <taxon>Dikarya</taxon>
        <taxon>Ascomycota</taxon>
        <taxon>Pezizomycotina</taxon>
        <taxon>Eurotiomycetes</taxon>
        <taxon>Chaetothyriomycetidae</taxon>
        <taxon>Chaetothyriales</taxon>
        <taxon>Herpotrichiellaceae</taxon>
        <taxon>Exophiala</taxon>
    </lineage>
</organism>
<dbReference type="GO" id="GO:0051377">
    <property type="term" value="F:mannose-ethanolamine phosphotransferase activity"/>
    <property type="evidence" value="ECO:0007669"/>
    <property type="project" value="InterPro"/>
</dbReference>
<dbReference type="InterPro" id="IPR037675">
    <property type="entry name" value="PIG-O_N"/>
</dbReference>
<reference evidence="13 14" key="1">
    <citation type="submission" date="2015-01" db="EMBL/GenBank/DDBJ databases">
        <title>The Genome Sequence of Exophiala mesophila CBS40295.</title>
        <authorList>
            <consortium name="The Broad Institute Genomics Platform"/>
            <person name="Cuomo C."/>
            <person name="de Hoog S."/>
            <person name="Gorbushina A."/>
            <person name="Stielow B."/>
            <person name="Teixiera M."/>
            <person name="Abouelleil A."/>
            <person name="Chapman S.B."/>
            <person name="Priest M."/>
            <person name="Young S.K."/>
            <person name="Wortman J."/>
            <person name="Nusbaum C."/>
            <person name="Birren B."/>
        </authorList>
    </citation>
    <scope>NUCLEOTIDE SEQUENCE [LARGE SCALE GENOMIC DNA]</scope>
    <source>
        <strain evidence="13 14">CBS 40295</strain>
    </source>
</reference>
<dbReference type="RefSeq" id="XP_016223120.1">
    <property type="nucleotide sequence ID" value="XM_016370827.1"/>
</dbReference>
<feature type="transmembrane region" description="Helical" evidence="12">
    <location>
        <begin position="542"/>
        <end position="562"/>
    </location>
</feature>
<dbReference type="InterPro" id="IPR002591">
    <property type="entry name" value="Phosphodiest/P_Trfase"/>
</dbReference>
<feature type="transmembrane region" description="Helical" evidence="12">
    <location>
        <begin position="749"/>
        <end position="773"/>
    </location>
</feature>
<dbReference type="OMA" id="YPSFDIF"/>
<dbReference type="InterPro" id="IPR039524">
    <property type="entry name" value="PIGO/GPI13"/>
</dbReference>
<keyword evidence="9 12" id="KW-0472">Membrane</keyword>
<evidence type="ECO:0000313" key="13">
    <source>
        <dbReference type="EMBL" id="KIV91546.1"/>
    </source>
</evidence>